<dbReference type="InterPro" id="IPR013538">
    <property type="entry name" value="ASHA1/2-like_C"/>
</dbReference>
<evidence type="ECO:0000313" key="3">
    <source>
        <dbReference type="EMBL" id="PKR89106.1"/>
    </source>
</evidence>
<comment type="caution">
    <text evidence="3">The sequence shown here is derived from an EMBL/GenBank/DDBJ whole genome shotgun (WGS) entry which is preliminary data.</text>
</comment>
<reference evidence="3 4" key="1">
    <citation type="submission" date="2017-12" db="EMBL/GenBank/DDBJ databases">
        <title>Anaerobic carbon monoxide metabolism by Pleomorphomonas carboxyditropha sp. nov., a new mesophilic hydrogenogenic carboxidotroph.</title>
        <authorList>
            <person name="Esquivel-Elizondo S."/>
            <person name="Krajmalnik-Brown R."/>
        </authorList>
    </citation>
    <scope>NUCLEOTIDE SEQUENCE [LARGE SCALE GENOMIC DNA]</scope>
    <source>
        <strain evidence="3 4">R5-392</strain>
    </source>
</reference>
<sequence>MIAIDAFDPERDLLFERVVQLPRRLIWKAWTEPETLMKWFCPRPWETVSCQIDLWPGGRFATVMRSPEGIEVAGAHSYLVVEPESRLIWTSALTAGFRPHAQPTSDTDFVFTVALTFSDEAGGTRYRAHVMHATPKARQRHEDMGFQEGWSTALDQLVEAMAGQV</sequence>
<dbReference type="Pfam" id="PF08327">
    <property type="entry name" value="AHSA1"/>
    <property type="match status" value="1"/>
</dbReference>
<comment type="similarity">
    <text evidence="1">Belongs to the AHA1 family.</text>
</comment>
<accession>A0A1I4WH56</accession>
<dbReference type="InterPro" id="IPR023393">
    <property type="entry name" value="START-like_dom_sf"/>
</dbReference>
<proteinExistence type="inferred from homology"/>
<protein>
    <submittedName>
        <fullName evidence="3">Polyketide cyclase</fullName>
    </submittedName>
</protein>
<dbReference type="RefSeq" id="WP_101289338.1">
    <property type="nucleotide sequence ID" value="NZ_FOUQ01000017.1"/>
</dbReference>
<dbReference type="EMBL" id="PJNW01000008">
    <property type="protein sequence ID" value="PKR89106.1"/>
    <property type="molecule type" value="Genomic_DNA"/>
</dbReference>
<dbReference type="SUPFAM" id="SSF55961">
    <property type="entry name" value="Bet v1-like"/>
    <property type="match status" value="1"/>
</dbReference>
<dbReference type="Gene3D" id="3.30.530.20">
    <property type="match status" value="1"/>
</dbReference>
<evidence type="ECO:0000256" key="1">
    <source>
        <dbReference type="ARBA" id="ARBA00006817"/>
    </source>
</evidence>
<keyword evidence="4" id="KW-1185">Reference proteome</keyword>
<evidence type="ECO:0000313" key="4">
    <source>
        <dbReference type="Proteomes" id="UP000233491"/>
    </source>
</evidence>
<organism evidence="3 4">
    <name type="scientific">Pleomorphomonas diazotrophica</name>
    <dbReference type="NCBI Taxonomy" id="1166257"/>
    <lineage>
        <taxon>Bacteria</taxon>
        <taxon>Pseudomonadati</taxon>
        <taxon>Pseudomonadota</taxon>
        <taxon>Alphaproteobacteria</taxon>
        <taxon>Hyphomicrobiales</taxon>
        <taxon>Pleomorphomonadaceae</taxon>
        <taxon>Pleomorphomonas</taxon>
    </lineage>
</organism>
<evidence type="ECO:0000259" key="2">
    <source>
        <dbReference type="Pfam" id="PF08327"/>
    </source>
</evidence>
<dbReference type="Proteomes" id="UP000233491">
    <property type="component" value="Unassembled WGS sequence"/>
</dbReference>
<dbReference type="AlphaFoldDB" id="A0A1I4WH56"/>
<dbReference type="OrthoDB" id="9805228at2"/>
<gene>
    <name evidence="3" type="ORF">CXZ10_11360</name>
</gene>
<feature type="domain" description="Activator of Hsp90 ATPase homologue 1/2-like C-terminal" evidence="2">
    <location>
        <begin position="21"/>
        <end position="161"/>
    </location>
</feature>
<name>A0A1I4WH56_9HYPH</name>
<dbReference type="CDD" id="cd08896">
    <property type="entry name" value="SRPBCC_CalC_Aha1-like_3"/>
    <property type="match status" value="1"/>
</dbReference>